<dbReference type="InterPro" id="IPR041698">
    <property type="entry name" value="Methyltransf_25"/>
</dbReference>
<dbReference type="Proteomes" id="UP000654257">
    <property type="component" value="Unassembled WGS sequence"/>
</dbReference>
<dbReference type="Pfam" id="PF13649">
    <property type="entry name" value="Methyltransf_25"/>
    <property type="match status" value="1"/>
</dbReference>
<proteinExistence type="predicted"/>
<feature type="domain" description="Methyltransferase" evidence="1">
    <location>
        <begin position="52"/>
        <end position="144"/>
    </location>
</feature>
<evidence type="ECO:0000313" key="3">
    <source>
        <dbReference type="Proteomes" id="UP000654257"/>
    </source>
</evidence>
<gene>
    <name evidence="2" type="ORF">GCM10007304_02390</name>
</gene>
<comment type="caution">
    <text evidence="2">The sequence shown here is derived from an EMBL/GenBank/DDBJ whole genome shotgun (WGS) entry which is preliminary data.</text>
</comment>
<sequence>MTQVTSPSYSDLKRAHRAMWNLGDYNAVATEVIPELGAVLTSACGVRAGQKVLDVAAGSGNAAIEAAAVGADVIASDLTPELFVHGRARAAQRGVHLVWQEGDAEALPYDDNMFDVVMSCVGVMFAPHHHDSADELVRVCRPGGTIGLLSWTPTGFIGQMFATMRPYAPPPPPGAGPPPLWGNEAHVRDLLGDRVTGVDVTRESLAVDAFETPQHFVDYFTANYGPTIAVFARLADQPDRAEALYRDLTDLARRFMTGGIMKWQYLLLTAQKT</sequence>
<dbReference type="RefSeq" id="WP_188542889.1">
    <property type="nucleotide sequence ID" value="NZ_BMCU01000001.1"/>
</dbReference>
<reference evidence="2" key="1">
    <citation type="journal article" date="2014" name="Int. J. Syst. Evol. Microbiol.">
        <title>Complete genome sequence of Corynebacterium casei LMG S-19264T (=DSM 44701T), isolated from a smear-ripened cheese.</title>
        <authorList>
            <consortium name="US DOE Joint Genome Institute (JGI-PGF)"/>
            <person name="Walter F."/>
            <person name="Albersmeier A."/>
            <person name="Kalinowski J."/>
            <person name="Ruckert C."/>
        </authorList>
    </citation>
    <scope>NUCLEOTIDE SEQUENCE</scope>
    <source>
        <strain evidence="2">CCM 7905</strain>
    </source>
</reference>
<evidence type="ECO:0000313" key="2">
    <source>
        <dbReference type="EMBL" id="GGF91974.1"/>
    </source>
</evidence>
<organism evidence="2 3">
    <name type="scientific">Rhodococcoides trifolii</name>
    <dbReference type="NCBI Taxonomy" id="908250"/>
    <lineage>
        <taxon>Bacteria</taxon>
        <taxon>Bacillati</taxon>
        <taxon>Actinomycetota</taxon>
        <taxon>Actinomycetes</taxon>
        <taxon>Mycobacteriales</taxon>
        <taxon>Nocardiaceae</taxon>
        <taxon>Rhodococcoides</taxon>
    </lineage>
</organism>
<name>A0A917CLQ7_9NOCA</name>
<dbReference type="Gene3D" id="3.40.50.150">
    <property type="entry name" value="Vaccinia Virus protein VP39"/>
    <property type="match status" value="1"/>
</dbReference>
<dbReference type="EMBL" id="BMCU01000001">
    <property type="protein sequence ID" value="GGF91974.1"/>
    <property type="molecule type" value="Genomic_DNA"/>
</dbReference>
<dbReference type="InterPro" id="IPR029063">
    <property type="entry name" value="SAM-dependent_MTases_sf"/>
</dbReference>
<dbReference type="SUPFAM" id="SSF53335">
    <property type="entry name" value="S-adenosyl-L-methionine-dependent methyltransferases"/>
    <property type="match status" value="1"/>
</dbReference>
<dbReference type="GO" id="GO:0008168">
    <property type="term" value="F:methyltransferase activity"/>
    <property type="evidence" value="ECO:0007669"/>
    <property type="project" value="TreeGrafter"/>
</dbReference>
<dbReference type="CDD" id="cd02440">
    <property type="entry name" value="AdoMet_MTases"/>
    <property type="match status" value="1"/>
</dbReference>
<dbReference type="PANTHER" id="PTHR43591:SF24">
    <property type="entry name" value="2-METHOXY-6-POLYPRENYL-1,4-BENZOQUINOL METHYLASE, MITOCHONDRIAL"/>
    <property type="match status" value="1"/>
</dbReference>
<dbReference type="PANTHER" id="PTHR43591">
    <property type="entry name" value="METHYLTRANSFERASE"/>
    <property type="match status" value="1"/>
</dbReference>
<evidence type="ECO:0000259" key="1">
    <source>
        <dbReference type="Pfam" id="PF13649"/>
    </source>
</evidence>
<protein>
    <recommendedName>
        <fullName evidence="1">Methyltransferase domain-containing protein</fullName>
    </recommendedName>
</protein>
<keyword evidence="3" id="KW-1185">Reference proteome</keyword>
<reference evidence="2" key="2">
    <citation type="submission" date="2020-09" db="EMBL/GenBank/DDBJ databases">
        <authorList>
            <person name="Sun Q."/>
            <person name="Sedlacek I."/>
        </authorList>
    </citation>
    <scope>NUCLEOTIDE SEQUENCE</scope>
    <source>
        <strain evidence="2">CCM 7905</strain>
    </source>
</reference>
<accession>A0A917CLQ7</accession>
<dbReference type="AlphaFoldDB" id="A0A917CLQ7"/>